<evidence type="ECO:0000313" key="2">
    <source>
        <dbReference type="Proteomes" id="UP001151760"/>
    </source>
</evidence>
<evidence type="ECO:0008006" key="3">
    <source>
        <dbReference type="Google" id="ProtNLM"/>
    </source>
</evidence>
<keyword evidence="2" id="KW-1185">Reference proteome</keyword>
<gene>
    <name evidence="1" type="ORF">Tco_0773943</name>
</gene>
<reference evidence="1" key="2">
    <citation type="submission" date="2022-01" db="EMBL/GenBank/DDBJ databases">
        <authorList>
            <person name="Yamashiro T."/>
            <person name="Shiraishi A."/>
            <person name="Satake H."/>
            <person name="Nakayama K."/>
        </authorList>
    </citation>
    <scope>NUCLEOTIDE SEQUENCE</scope>
</reference>
<proteinExistence type="predicted"/>
<evidence type="ECO:0000313" key="1">
    <source>
        <dbReference type="EMBL" id="GJS91307.1"/>
    </source>
</evidence>
<accession>A0ABQ4ZN58</accession>
<sequence>MKLTHVCFVDDILMSFHGDMNSVNVLKEAIEEFGAYSNVYNARLKPDMVVKDLVANGICIWPSEWVEKYPNLSLIQNVVIDEFKQDEMLWRSHNGRE</sequence>
<name>A0ABQ4ZN58_9ASTR</name>
<organism evidence="1 2">
    <name type="scientific">Tanacetum coccineum</name>
    <dbReference type="NCBI Taxonomy" id="301880"/>
    <lineage>
        <taxon>Eukaryota</taxon>
        <taxon>Viridiplantae</taxon>
        <taxon>Streptophyta</taxon>
        <taxon>Embryophyta</taxon>
        <taxon>Tracheophyta</taxon>
        <taxon>Spermatophyta</taxon>
        <taxon>Magnoliopsida</taxon>
        <taxon>eudicotyledons</taxon>
        <taxon>Gunneridae</taxon>
        <taxon>Pentapetalae</taxon>
        <taxon>asterids</taxon>
        <taxon>campanulids</taxon>
        <taxon>Asterales</taxon>
        <taxon>Asteraceae</taxon>
        <taxon>Asteroideae</taxon>
        <taxon>Anthemideae</taxon>
        <taxon>Anthemidinae</taxon>
        <taxon>Tanacetum</taxon>
    </lineage>
</organism>
<comment type="caution">
    <text evidence="1">The sequence shown here is derived from an EMBL/GenBank/DDBJ whole genome shotgun (WGS) entry which is preliminary data.</text>
</comment>
<reference evidence="1" key="1">
    <citation type="journal article" date="2022" name="Int. J. Mol. Sci.">
        <title>Draft Genome of Tanacetum Coccineum: Genomic Comparison of Closely Related Tanacetum-Family Plants.</title>
        <authorList>
            <person name="Yamashiro T."/>
            <person name="Shiraishi A."/>
            <person name="Nakayama K."/>
            <person name="Satake H."/>
        </authorList>
    </citation>
    <scope>NUCLEOTIDE SEQUENCE</scope>
</reference>
<dbReference type="Proteomes" id="UP001151760">
    <property type="component" value="Unassembled WGS sequence"/>
</dbReference>
<dbReference type="EMBL" id="BQNB010011494">
    <property type="protein sequence ID" value="GJS91307.1"/>
    <property type="molecule type" value="Genomic_DNA"/>
</dbReference>
<protein>
    <recommendedName>
        <fullName evidence="3">Reverse transcriptase domain-containing protein</fullName>
    </recommendedName>
</protein>